<dbReference type="STRING" id="314265.R2601_23071"/>
<proteinExistence type="predicted"/>
<dbReference type="AlphaFoldDB" id="Q0FLH9"/>
<name>Q0FLH9_SALBH</name>
<evidence type="ECO:0000313" key="2">
    <source>
        <dbReference type="EMBL" id="EAU45119.1"/>
    </source>
</evidence>
<gene>
    <name evidence="2" type="ORF">R2601_23071</name>
</gene>
<keyword evidence="3" id="KW-1185">Reference proteome</keyword>
<dbReference type="RefSeq" id="WP_007799723.1">
    <property type="nucleotide sequence ID" value="NZ_DS022276.1"/>
</dbReference>
<sequence>MMLHTDEITLRAAEDPGAEESPQVTQSGWHAYDVEGDPVLFIPARIAETKEQARRLLVWLVPILNRRAILGEQVGVAGAQAKLRDALGLEKTIGGAA</sequence>
<accession>Q0FLH9</accession>
<evidence type="ECO:0000313" key="3">
    <source>
        <dbReference type="Proteomes" id="UP000006230"/>
    </source>
</evidence>
<organism evidence="2 3">
    <name type="scientific">Salipiger bermudensis (strain DSM 26914 / JCM 13377 / KCTC 12554 / HTCC2601)</name>
    <name type="common">Pelagibaca bermudensis</name>
    <dbReference type="NCBI Taxonomy" id="314265"/>
    <lineage>
        <taxon>Bacteria</taxon>
        <taxon>Pseudomonadati</taxon>
        <taxon>Pseudomonadota</taxon>
        <taxon>Alphaproteobacteria</taxon>
        <taxon>Rhodobacterales</taxon>
        <taxon>Roseobacteraceae</taxon>
        <taxon>Salipiger</taxon>
    </lineage>
</organism>
<comment type="caution">
    <text evidence="2">The sequence shown here is derived from an EMBL/GenBank/DDBJ whole genome shotgun (WGS) entry which is preliminary data.</text>
</comment>
<dbReference type="EMBL" id="AATQ01000032">
    <property type="protein sequence ID" value="EAU45119.1"/>
    <property type="molecule type" value="Genomic_DNA"/>
</dbReference>
<feature type="region of interest" description="Disordered" evidence="1">
    <location>
        <begin position="1"/>
        <end position="26"/>
    </location>
</feature>
<reference evidence="2 3" key="1">
    <citation type="journal article" date="2010" name="J. Bacteriol.">
        <title>Genome sequences of Pelagibaca bermudensis HTCC2601T and Maritimibacter alkaliphilus HTCC2654T, the type strains of two marine Roseobacter genera.</title>
        <authorList>
            <person name="Thrash J.C."/>
            <person name="Cho J.C."/>
            <person name="Ferriera S."/>
            <person name="Johnson J."/>
            <person name="Vergin K.L."/>
            <person name="Giovannoni S.J."/>
        </authorList>
    </citation>
    <scope>NUCLEOTIDE SEQUENCE [LARGE SCALE GENOMIC DNA]</scope>
    <source>
        <strain evidence="3">DSM 26914 / JCM 13377 / KCTC 12554 / HTCC2601</strain>
    </source>
</reference>
<feature type="compositionally biased region" description="Basic and acidic residues" evidence="1">
    <location>
        <begin position="1"/>
        <end position="14"/>
    </location>
</feature>
<protein>
    <submittedName>
        <fullName evidence="2">Uncharacterized protein</fullName>
    </submittedName>
</protein>
<dbReference type="Proteomes" id="UP000006230">
    <property type="component" value="Unassembled WGS sequence"/>
</dbReference>
<evidence type="ECO:0000256" key="1">
    <source>
        <dbReference type="SAM" id="MobiDB-lite"/>
    </source>
</evidence>
<dbReference type="HOGENOM" id="CLU_2344163_0_0_5"/>